<proteinExistence type="predicted"/>
<evidence type="ECO:0000313" key="2">
    <source>
        <dbReference type="Proteomes" id="UP001302493"/>
    </source>
</evidence>
<sequence>MRAARALGRRIAVRTALVILGVLGLSAAGAFALYGWVFENYPDAVASPQAWRPQSVDYVALASAAVVALIGATVAGLQLARRLVMPLASLSGAARAIADGDLSARALAGDRSFSETADLVDDFNLMAARLETLAADMTTWNASIAHELRTPVTIVKGRLQAAADGVLPLDREMILTLLKPVDALGRLIEDLRVVSLADSGRLQLRLTPQDLAQRLDDVRALVGAEAEAEGYPITWTTPATVVVCDGDRIQQAVLALIDNVRRHADPGPVLVSLTADERFAVIAVEDSGPGLPDAMTQSVFTAFKHGSGENGGTGLGLAAVRAIAEAHGGSAHYLTGARLGSRIEICLPAVLQVRFQITHAAMDLSKIEAVPNPGMTTPY</sequence>
<dbReference type="EMBL" id="CP119180">
    <property type="protein sequence ID" value="WOB78719.1"/>
    <property type="molecule type" value="Genomic_DNA"/>
</dbReference>
<evidence type="ECO:0000313" key="1">
    <source>
        <dbReference type="EMBL" id="WOB78719.1"/>
    </source>
</evidence>
<organism evidence="1 2">
    <name type="scientific">Brevundimonas nasdae</name>
    <dbReference type="NCBI Taxonomy" id="172043"/>
    <lineage>
        <taxon>Bacteria</taxon>
        <taxon>Pseudomonadati</taxon>
        <taxon>Pseudomonadota</taxon>
        <taxon>Alphaproteobacteria</taxon>
        <taxon>Caulobacterales</taxon>
        <taxon>Caulobacteraceae</taxon>
        <taxon>Brevundimonas</taxon>
    </lineage>
</organism>
<accession>A0ACD4VQ78</accession>
<protein>
    <submittedName>
        <fullName evidence="1">ATP-binding protein</fullName>
    </submittedName>
</protein>
<keyword evidence="1" id="KW-0547">Nucleotide-binding</keyword>
<reference evidence="1" key="1">
    <citation type="submission" date="2023-03" db="EMBL/GenBank/DDBJ databases">
        <title>Genome sequence of Brevundimonas nasdae SJTX8.</title>
        <authorList>
            <person name="Liang R."/>
        </authorList>
    </citation>
    <scope>NUCLEOTIDE SEQUENCE</scope>
    <source>
        <strain evidence="1">X8</strain>
    </source>
</reference>
<gene>
    <name evidence="1" type="ORF">PZA08_00745</name>
</gene>
<keyword evidence="1" id="KW-0067">ATP-binding</keyword>
<keyword evidence="2" id="KW-1185">Reference proteome</keyword>
<name>A0ACD4VQ78_9CAUL</name>
<dbReference type="Proteomes" id="UP001302493">
    <property type="component" value="Chromosome"/>
</dbReference>